<accession>A0A2T4BT95</accession>
<evidence type="ECO:0000313" key="4">
    <source>
        <dbReference type="Proteomes" id="UP000240760"/>
    </source>
</evidence>
<dbReference type="Proteomes" id="UP000240760">
    <property type="component" value="Unassembled WGS sequence"/>
</dbReference>
<dbReference type="EMBL" id="KZ679141">
    <property type="protein sequence ID" value="PTB72524.1"/>
    <property type="molecule type" value="Genomic_DNA"/>
</dbReference>
<proteinExistence type="predicted"/>
<feature type="signal peptide" evidence="2">
    <location>
        <begin position="1"/>
        <end position="21"/>
    </location>
</feature>
<evidence type="ECO:0000256" key="1">
    <source>
        <dbReference type="SAM" id="MobiDB-lite"/>
    </source>
</evidence>
<sequence>MHLSHLQPLALTLSALPRLSALQALTSIHRFSPISQPWPPHHAIPSDVSIRPAARVISRIQPQLGQAPFCNLLPSPLENRGRKRASMTEAGRVV</sequence>
<keyword evidence="2" id="KW-0732">Signal</keyword>
<evidence type="ECO:0000256" key="2">
    <source>
        <dbReference type="SAM" id="SignalP"/>
    </source>
</evidence>
<reference evidence="3 4" key="1">
    <citation type="submission" date="2016-07" db="EMBL/GenBank/DDBJ databases">
        <title>Multiple horizontal gene transfer events from other fungi enriched the ability of initially mycotrophic Trichoderma (Ascomycota) to feed on dead plant biomass.</title>
        <authorList>
            <consortium name="DOE Joint Genome Institute"/>
            <person name="Aerts A."/>
            <person name="Atanasova L."/>
            <person name="Chenthamara K."/>
            <person name="Zhang J."/>
            <person name="Grujic M."/>
            <person name="Henrissat B."/>
            <person name="Kuo A."/>
            <person name="Salamov A."/>
            <person name="Lipzen A."/>
            <person name="Labutti K."/>
            <person name="Barry K."/>
            <person name="Miao Y."/>
            <person name="Rahimi M.J."/>
            <person name="Shen Q."/>
            <person name="Grigoriev I.V."/>
            <person name="Kubicek C.P."/>
            <person name="Druzhinina I.S."/>
        </authorList>
    </citation>
    <scope>NUCLEOTIDE SEQUENCE [LARGE SCALE GENOMIC DNA]</scope>
    <source>
        <strain evidence="3 4">ATCC 18648</strain>
    </source>
</reference>
<gene>
    <name evidence="3" type="ORF">M440DRAFT_1405519</name>
</gene>
<name>A0A2T4BT95_TRILO</name>
<evidence type="ECO:0000313" key="3">
    <source>
        <dbReference type="EMBL" id="PTB72524.1"/>
    </source>
</evidence>
<protein>
    <submittedName>
        <fullName evidence="3">Uncharacterized protein</fullName>
    </submittedName>
</protein>
<keyword evidence="4" id="KW-1185">Reference proteome</keyword>
<dbReference type="AlphaFoldDB" id="A0A2T4BT95"/>
<feature type="region of interest" description="Disordered" evidence="1">
    <location>
        <begin position="75"/>
        <end position="94"/>
    </location>
</feature>
<feature type="chain" id="PRO_5015457265" evidence="2">
    <location>
        <begin position="22"/>
        <end position="94"/>
    </location>
</feature>
<organism evidence="3 4">
    <name type="scientific">Trichoderma longibrachiatum ATCC 18648</name>
    <dbReference type="NCBI Taxonomy" id="983965"/>
    <lineage>
        <taxon>Eukaryota</taxon>
        <taxon>Fungi</taxon>
        <taxon>Dikarya</taxon>
        <taxon>Ascomycota</taxon>
        <taxon>Pezizomycotina</taxon>
        <taxon>Sordariomycetes</taxon>
        <taxon>Hypocreomycetidae</taxon>
        <taxon>Hypocreales</taxon>
        <taxon>Hypocreaceae</taxon>
        <taxon>Trichoderma</taxon>
    </lineage>
</organism>